<sequence>EARVVPPLIKNTTKLHSTIEHLERKRNEDNKIDSLAESCQKVNITTCMTQTTRAVQDRKTTTLGNNLVIV</sequence>
<proteinExistence type="predicted"/>
<gene>
    <name evidence="1" type="primary">ORF138895</name>
</gene>
<protein>
    <submittedName>
        <fullName evidence="1">Uncharacterized protein</fullName>
    </submittedName>
</protein>
<accession>A0A0B7AT10</accession>
<evidence type="ECO:0000313" key="1">
    <source>
        <dbReference type="EMBL" id="CEK83762.1"/>
    </source>
</evidence>
<feature type="non-terminal residue" evidence="1">
    <location>
        <position position="1"/>
    </location>
</feature>
<name>A0A0B7AT10_9EUPU</name>
<reference evidence="1" key="1">
    <citation type="submission" date="2014-12" db="EMBL/GenBank/DDBJ databases">
        <title>Insight into the proteome of Arion vulgaris.</title>
        <authorList>
            <person name="Aradska J."/>
            <person name="Bulat T."/>
            <person name="Smidak R."/>
            <person name="Sarate P."/>
            <person name="Gangsoo J."/>
            <person name="Sialana F."/>
            <person name="Bilban M."/>
            <person name="Lubec G."/>
        </authorList>
    </citation>
    <scope>NUCLEOTIDE SEQUENCE</scope>
    <source>
        <tissue evidence="1">Skin</tissue>
    </source>
</reference>
<dbReference type="EMBL" id="HACG01036897">
    <property type="protein sequence ID" value="CEK83762.1"/>
    <property type="molecule type" value="Transcribed_RNA"/>
</dbReference>
<dbReference type="AlphaFoldDB" id="A0A0B7AT10"/>
<organism evidence="1">
    <name type="scientific">Arion vulgaris</name>
    <dbReference type="NCBI Taxonomy" id="1028688"/>
    <lineage>
        <taxon>Eukaryota</taxon>
        <taxon>Metazoa</taxon>
        <taxon>Spiralia</taxon>
        <taxon>Lophotrochozoa</taxon>
        <taxon>Mollusca</taxon>
        <taxon>Gastropoda</taxon>
        <taxon>Heterobranchia</taxon>
        <taxon>Euthyneura</taxon>
        <taxon>Panpulmonata</taxon>
        <taxon>Eupulmonata</taxon>
        <taxon>Stylommatophora</taxon>
        <taxon>Helicina</taxon>
        <taxon>Arionoidea</taxon>
        <taxon>Arionidae</taxon>
        <taxon>Arion</taxon>
    </lineage>
</organism>